<dbReference type="Proteomes" id="UP000438429">
    <property type="component" value="Unassembled WGS sequence"/>
</dbReference>
<sequence>MEERERNTSTDDDLETAGDETRRDERRRGTGGRRCESSRTGDGSLITLQVSDAKRKGTKEDGRKYQQKGRKRLQRVQAGIQICDQNPSLEEEFLLVSSSSSSETNKTNKFLTKNKIPKLFAAEVEAKVKVSDRPLCDELWPRVSPERARNADEPRSELPFSSKRRTKLNRIRMGVPAKFVKIQDKHLRRSLQVLHAEVLTFAVTQLPLVASQRTSLSVQMTQALLSAVPVKSSVAPRQHNKVQKQVTGISLKSPFR</sequence>
<protein>
    <submittedName>
        <fullName evidence="2">Uncharacterized protein</fullName>
    </submittedName>
</protein>
<comment type="caution">
    <text evidence="2">The sequence shown here is derived from an EMBL/GenBank/DDBJ whole genome shotgun (WGS) entry which is preliminary data.</text>
</comment>
<feature type="region of interest" description="Disordered" evidence="1">
    <location>
        <begin position="1"/>
        <end position="72"/>
    </location>
</feature>
<evidence type="ECO:0000313" key="3">
    <source>
        <dbReference type="Proteomes" id="UP000438429"/>
    </source>
</evidence>
<feature type="compositionally biased region" description="Basic and acidic residues" evidence="1">
    <location>
        <begin position="52"/>
        <end position="64"/>
    </location>
</feature>
<feature type="region of interest" description="Disordered" evidence="1">
    <location>
        <begin position="236"/>
        <end position="256"/>
    </location>
</feature>
<evidence type="ECO:0000313" key="2">
    <source>
        <dbReference type="EMBL" id="KAF0025765.1"/>
    </source>
</evidence>
<feature type="compositionally biased region" description="Basic and acidic residues" evidence="1">
    <location>
        <begin position="19"/>
        <end position="39"/>
    </location>
</feature>
<dbReference type="AlphaFoldDB" id="A0A6A4S0K2"/>
<organism evidence="2 3">
    <name type="scientific">Scophthalmus maximus</name>
    <name type="common">Turbot</name>
    <name type="synonym">Psetta maxima</name>
    <dbReference type="NCBI Taxonomy" id="52904"/>
    <lineage>
        <taxon>Eukaryota</taxon>
        <taxon>Metazoa</taxon>
        <taxon>Chordata</taxon>
        <taxon>Craniata</taxon>
        <taxon>Vertebrata</taxon>
        <taxon>Euteleostomi</taxon>
        <taxon>Actinopterygii</taxon>
        <taxon>Neopterygii</taxon>
        <taxon>Teleostei</taxon>
        <taxon>Neoteleostei</taxon>
        <taxon>Acanthomorphata</taxon>
        <taxon>Carangaria</taxon>
        <taxon>Pleuronectiformes</taxon>
        <taxon>Pleuronectoidei</taxon>
        <taxon>Scophthalmidae</taxon>
        <taxon>Scophthalmus</taxon>
    </lineage>
</organism>
<accession>A0A6A4S0K2</accession>
<proteinExistence type="predicted"/>
<gene>
    <name evidence="2" type="ORF">F2P81_022646</name>
</gene>
<reference evidence="2 3" key="1">
    <citation type="submission" date="2019-06" db="EMBL/GenBank/DDBJ databases">
        <title>Draft genomes of female and male turbot (Scophthalmus maximus).</title>
        <authorList>
            <person name="Xu H."/>
            <person name="Xu X.-W."/>
            <person name="Shao C."/>
            <person name="Chen S."/>
        </authorList>
    </citation>
    <scope>NUCLEOTIDE SEQUENCE [LARGE SCALE GENOMIC DNA]</scope>
    <source>
        <strain evidence="2">Ysfricsl-2016a</strain>
        <tissue evidence="2">Blood</tissue>
    </source>
</reference>
<evidence type="ECO:0000256" key="1">
    <source>
        <dbReference type="SAM" id="MobiDB-lite"/>
    </source>
</evidence>
<dbReference type="EMBL" id="VEVO01000020">
    <property type="protein sequence ID" value="KAF0025765.1"/>
    <property type="molecule type" value="Genomic_DNA"/>
</dbReference>
<name>A0A6A4S0K2_SCOMX</name>